<evidence type="ECO:0000313" key="2">
    <source>
        <dbReference type="Proteomes" id="UP000694005"/>
    </source>
</evidence>
<sequence length="49" mass="5764">PSSPICLKFCGSVSLQCKAVREDLRLRRYFFYLWLLGEVWKSLPGTQDR</sequence>
<accession>A0A8D9D8G5</accession>
<dbReference type="Proteomes" id="UP000694005">
    <property type="component" value="Chromosome A06"/>
</dbReference>
<organism evidence="1 2">
    <name type="scientific">Brassica campestris</name>
    <name type="common">Field mustard</name>
    <dbReference type="NCBI Taxonomy" id="3711"/>
    <lineage>
        <taxon>Eukaryota</taxon>
        <taxon>Viridiplantae</taxon>
        <taxon>Streptophyta</taxon>
        <taxon>Embryophyta</taxon>
        <taxon>Tracheophyta</taxon>
        <taxon>Spermatophyta</taxon>
        <taxon>Magnoliopsida</taxon>
        <taxon>eudicotyledons</taxon>
        <taxon>Gunneridae</taxon>
        <taxon>Pentapetalae</taxon>
        <taxon>rosids</taxon>
        <taxon>malvids</taxon>
        <taxon>Brassicales</taxon>
        <taxon>Brassicaceae</taxon>
        <taxon>Brassiceae</taxon>
        <taxon>Brassica</taxon>
    </lineage>
</organism>
<dbReference type="Gramene" id="A06p34510.2_BraZ1">
    <property type="protein sequence ID" value="A06p34510.2_BraZ1.CDS"/>
    <property type="gene ID" value="A06g34510.2_BraZ1"/>
</dbReference>
<dbReference type="EMBL" id="LS974622">
    <property type="protein sequence ID" value="CAG7871211.1"/>
    <property type="molecule type" value="Genomic_DNA"/>
</dbReference>
<name>A0A8D9D8G5_BRACM</name>
<dbReference type="AlphaFoldDB" id="A0A8D9D8G5"/>
<feature type="non-terminal residue" evidence="1">
    <location>
        <position position="49"/>
    </location>
</feature>
<protein>
    <submittedName>
        <fullName evidence="1">Uncharacterized protein</fullName>
    </submittedName>
</protein>
<evidence type="ECO:0000313" key="1">
    <source>
        <dbReference type="EMBL" id="CAG7871211.1"/>
    </source>
</evidence>
<proteinExistence type="predicted"/>
<reference evidence="1 2" key="1">
    <citation type="submission" date="2021-07" db="EMBL/GenBank/DDBJ databases">
        <authorList>
            <consortium name="Genoscope - CEA"/>
            <person name="William W."/>
        </authorList>
    </citation>
    <scope>NUCLEOTIDE SEQUENCE [LARGE SCALE GENOMIC DNA]</scope>
</reference>
<gene>
    <name evidence="1" type="ORF">BRAPAZ1V2_A06P34510.2</name>
</gene>